<evidence type="ECO:0000313" key="15">
    <source>
        <dbReference type="Proteomes" id="UP000264820"/>
    </source>
</evidence>
<comment type="similarity">
    <text evidence="2 11">Belongs to the ZC3H14 family.</text>
</comment>
<keyword evidence="9 11" id="KW-0539">Nucleus</keyword>
<evidence type="ECO:0000256" key="4">
    <source>
        <dbReference type="ARBA" id="ARBA00022723"/>
    </source>
</evidence>
<dbReference type="FunFam" id="4.10.1000.40:FF:000006">
    <property type="entry name" value="Zinc finger CCCH domain-containing protein 14"/>
    <property type="match status" value="1"/>
</dbReference>
<feature type="compositionally biased region" description="Acidic residues" evidence="12">
    <location>
        <begin position="245"/>
        <end position="257"/>
    </location>
</feature>
<dbReference type="Proteomes" id="UP000264820">
    <property type="component" value="Unplaced"/>
</dbReference>
<dbReference type="GO" id="GO:0043488">
    <property type="term" value="P:regulation of mRNA stability"/>
    <property type="evidence" value="ECO:0007669"/>
    <property type="project" value="UniProtKB-UniRule"/>
</dbReference>
<comment type="function">
    <text evidence="11">RNA-binding protein involved in the biogenesis of circular RNAs (circRNAs), which are produced by back-splicing circularization of pre-mRNAs. Acts by binding to both exon-intron boundary and 3'-UTR of pre-mRNAs to promote circRNA biogenesis through dimerization and the association with the spliceosome.</text>
</comment>
<keyword evidence="15" id="KW-1185">Reference proteome</keyword>
<dbReference type="STRING" id="109280.ENSHCOP00000006066"/>
<feature type="compositionally biased region" description="Acidic residues" evidence="12">
    <location>
        <begin position="154"/>
        <end position="163"/>
    </location>
</feature>
<sequence>MEIGAEISKKIRAAIKGKLQELGAYIDEELPDYIMVMVANKKTSQQMADDLSLFLGNNTIKFTAWLHGVLEKLRTVAVEPAVGRPEQQSAGGAPAARAEDHKPNSRSDRTELRGSAQESRRASVEKGSSRLTSAVKPLMELLPSEAVIDIKPETDDDFGEDPAEAAVAQRGARGPAGRPSVELYRAGQSKLSNAARAAEAPSYGRHQESRSGRTSRGGSGKEESSRKRKAPIVSSVVRVNRDSDRESDDMDEDEEDAGYAGRGPSSRVLLPSKPERKPSLPPAKQANRNLILKAISEAQDSISKTTGFPKLPQRQTVPVAPRARPARGDEVTAAVLRAFPTGGQSYAPEEQPDGALVAARSVASSDLAQRNRGGASDGPSDATKRLDTRSFIVSRPQPDGTASRQRDRKEELARPRTVQASKEKESSPSPKFIVTLEGVPSPLENLAESEMELEDVRPPPKAAKSKVGVLQRLRGGPSLAEEAESFDADSAPSKKPKVMERCKFWPVCKSGDGCPYHHPTRPCKTFPTCKFGDKCLFVHPNCKYDARCSKPDCPYTHVSRRGALAPPPRPVAPPAQTVSMCRFFPQCKKMDCPFYHPKPCHFASQCNRDGCTFFHPNASVPPRHALKWSKTQSS</sequence>
<dbReference type="Pfam" id="PF14608">
    <property type="entry name" value="zf-CCCH_2"/>
    <property type="match status" value="4"/>
</dbReference>
<keyword evidence="4 10" id="KW-0479">Metal-binding</keyword>
<dbReference type="GeneTree" id="ENSGT00440000038430"/>
<evidence type="ECO:0000259" key="13">
    <source>
        <dbReference type="PROSITE" id="PS50103"/>
    </source>
</evidence>
<dbReference type="RefSeq" id="XP_019740607.1">
    <property type="nucleotide sequence ID" value="XM_019885048.1"/>
</dbReference>
<feature type="region of interest" description="Disordered" evidence="12">
    <location>
        <begin position="82"/>
        <end position="131"/>
    </location>
</feature>
<dbReference type="GeneID" id="109524906"/>
<dbReference type="InterPro" id="IPR000571">
    <property type="entry name" value="Znf_CCCH"/>
</dbReference>
<evidence type="ECO:0000256" key="3">
    <source>
        <dbReference type="ARBA" id="ARBA00015071"/>
    </source>
</evidence>
<dbReference type="PROSITE" id="PS50103">
    <property type="entry name" value="ZF_C3H1"/>
    <property type="match status" value="1"/>
</dbReference>
<dbReference type="CTD" id="79882"/>
<dbReference type="GO" id="GO:0008143">
    <property type="term" value="F:poly(A) binding"/>
    <property type="evidence" value="ECO:0007669"/>
    <property type="project" value="UniProtKB-UniRule"/>
</dbReference>
<evidence type="ECO:0000256" key="8">
    <source>
        <dbReference type="ARBA" id="ARBA00022884"/>
    </source>
</evidence>
<reference evidence="14" key="1">
    <citation type="submission" date="2025-08" db="UniProtKB">
        <authorList>
            <consortium name="Ensembl"/>
        </authorList>
    </citation>
    <scope>IDENTIFICATION</scope>
</reference>
<dbReference type="Gene3D" id="1.20.1390.10">
    <property type="entry name" value="PWI domain"/>
    <property type="match status" value="1"/>
</dbReference>
<dbReference type="GO" id="GO:0016607">
    <property type="term" value="C:nuclear speck"/>
    <property type="evidence" value="ECO:0007669"/>
    <property type="project" value="UniProtKB-SubCell"/>
</dbReference>
<keyword evidence="7 10" id="KW-0862">Zinc</keyword>
<evidence type="ECO:0000256" key="12">
    <source>
        <dbReference type="SAM" id="MobiDB-lite"/>
    </source>
</evidence>
<feature type="compositionally biased region" description="Basic and acidic residues" evidence="12">
    <location>
        <begin position="97"/>
        <end position="128"/>
    </location>
</feature>
<keyword evidence="6 10" id="KW-0863">Zinc-finger</keyword>
<dbReference type="OMA" id="CPYTHVS"/>
<keyword evidence="5 11" id="KW-0677">Repeat</keyword>
<dbReference type="FunFam" id="4.10.1000.30:FF:000001">
    <property type="entry name" value="Zinc finger CCCH domain-containing protein 14"/>
    <property type="match status" value="1"/>
</dbReference>
<dbReference type="Ensembl" id="ENSHCOT00000004296.1">
    <property type="protein sequence ID" value="ENSHCOP00000006066.1"/>
    <property type="gene ID" value="ENSHCOG00000007792.1"/>
</dbReference>
<dbReference type="InterPro" id="IPR040366">
    <property type="entry name" value="Nab2/ZC3H14"/>
</dbReference>
<evidence type="ECO:0000313" key="14">
    <source>
        <dbReference type="Ensembl" id="ENSHCOP00000006066.1"/>
    </source>
</evidence>
<dbReference type="PANTHER" id="PTHR14738:SF29">
    <property type="entry name" value="ZINC FINGER CCCH DOMAIN-CONTAINING PROTEIN 14"/>
    <property type="match status" value="1"/>
</dbReference>
<feature type="compositionally biased region" description="Basic and acidic residues" evidence="12">
    <location>
        <begin position="404"/>
        <end position="414"/>
    </location>
</feature>
<keyword evidence="8 11" id="KW-0694">RNA-binding</keyword>
<dbReference type="AlphaFoldDB" id="A0A3Q2Y022"/>
<evidence type="ECO:0000256" key="1">
    <source>
        <dbReference type="ARBA" id="ARBA00004324"/>
    </source>
</evidence>
<organism evidence="14 15">
    <name type="scientific">Hippocampus comes</name>
    <name type="common">Tiger tail seahorse</name>
    <dbReference type="NCBI Taxonomy" id="109280"/>
    <lineage>
        <taxon>Eukaryota</taxon>
        <taxon>Metazoa</taxon>
        <taxon>Chordata</taxon>
        <taxon>Craniata</taxon>
        <taxon>Vertebrata</taxon>
        <taxon>Euteleostomi</taxon>
        <taxon>Actinopterygii</taxon>
        <taxon>Neopterygii</taxon>
        <taxon>Teleostei</taxon>
        <taxon>Neoteleostei</taxon>
        <taxon>Acanthomorphata</taxon>
        <taxon>Syngnathiaria</taxon>
        <taxon>Syngnathiformes</taxon>
        <taxon>Syngnathoidei</taxon>
        <taxon>Syngnathidae</taxon>
        <taxon>Hippocampus</taxon>
    </lineage>
</organism>
<evidence type="ECO:0000256" key="2">
    <source>
        <dbReference type="ARBA" id="ARBA00008423"/>
    </source>
</evidence>
<dbReference type="Gene3D" id="4.10.1000.40">
    <property type="match status" value="1"/>
</dbReference>
<feature type="zinc finger region" description="C3H1-type" evidence="10">
    <location>
        <begin position="496"/>
        <end position="542"/>
    </location>
</feature>
<accession>A0A3Q2Y022</accession>
<proteinExistence type="inferred from homology"/>
<dbReference type="PANTHER" id="PTHR14738">
    <property type="entry name" value="ZINC FINGER CCCH DOMAIN-CONTAINING PROTEIN 14"/>
    <property type="match status" value="1"/>
</dbReference>
<feature type="region of interest" description="Disordered" evidence="12">
    <location>
        <begin position="303"/>
        <end position="328"/>
    </location>
</feature>
<dbReference type="FunFam" id="1.20.1390.10:FF:000006">
    <property type="entry name" value="zinc finger CCCH domain-containing protein 14"/>
    <property type="match status" value="1"/>
</dbReference>
<feature type="region of interest" description="Disordered" evidence="12">
    <location>
        <begin position="152"/>
        <end position="180"/>
    </location>
</feature>
<comment type="subcellular location">
    <subcellularLocation>
        <location evidence="1 11">Nucleus speckle</location>
    </subcellularLocation>
</comment>
<evidence type="ECO:0000256" key="11">
    <source>
        <dbReference type="RuleBase" id="RU369058"/>
    </source>
</evidence>
<evidence type="ECO:0000256" key="7">
    <source>
        <dbReference type="ARBA" id="ARBA00022833"/>
    </source>
</evidence>
<feature type="region of interest" description="Disordered" evidence="12">
    <location>
        <begin position="342"/>
        <end position="434"/>
    </location>
</feature>
<evidence type="ECO:0000256" key="6">
    <source>
        <dbReference type="ARBA" id="ARBA00022771"/>
    </source>
</evidence>
<dbReference type="Gene3D" id="4.10.1000.30">
    <property type="match status" value="1"/>
</dbReference>
<protein>
    <recommendedName>
        <fullName evidence="3 11">Zinc finger CCCH domain-containing protein 14</fullName>
    </recommendedName>
</protein>
<name>A0A3Q2Y022_HIPCM</name>
<feature type="region of interest" description="Disordered" evidence="12">
    <location>
        <begin position="192"/>
        <end position="288"/>
    </location>
</feature>
<reference evidence="14" key="2">
    <citation type="submission" date="2025-09" db="UniProtKB">
        <authorList>
            <consortium name="Ensembl"/>
        </authorList>
    </citation>
    <scope>IDENTIFICATION</scope>
</reference>
<evidence type="ECO:0000256" key="10">
    <source>
        <dbReference type="PROSITE-ProRule" id="PRU00723"/>
    </source>
</evidence>
<dbReference type="OrthoDB" id="5589010at2759"/>
<dbReference type="GO" id="GO:0005737">
    <property type="term" value="C:cytoplasm"/>
    <property type="evidence" value="ECO:0007669"/>
    <property type="project" value="TreeGrafter"/>
</dbReference>
<dbReference type="GO" id="GO:0008270">
    <property type="term" value="F:zinc ion binding"/>
    <property type="evidence" value="ECO:0007669"/>
    <property type="project" value="UniProtKB-KW"/>
</dbReference>
<evidence type="ECO:0000256" key="9">
    <source>
        <dbReference type="ARBA" id="ARBA00023242"/>
    </source>
</evidence>
<feature type="domain" description="C3H1-type" evidence="13">
    <location>
        <begin position="496"/>
        <end position="542"/>
    </location>
</feature>
<evidence type="ECO:0000256" key="5">
    <source>
        <dbReference type="ARBA" id="ARBA00022737"/>
    </source>
</evidence>